<feature type="region of interest" description="Disordered" evidence="1">
    <location>
        <begin position="465"/>
        <end position="516"/>
    </location>
</feature>
<keyword evidence="5" id="KW-1185">Reference proteome</keyword>
<dbReference type="PANTHER" id="PTHR28136:SF1">
    <property type="entry name" value="NUCLEUS EXPORT PROTEIN BRL1"/>
    <property type="match status" value="1"/>
</dbReference>
<keyword evidence="2" id="KW-0472">Membrane</keyword>
<feature type="transmembrane region" description="Helical" evidence="2">
    <location>
        <begin position="400"/>
        <end position="419"/>
    </location>
</feature>
<feature type="compositionally biased region" description="Polar residues" evidence="1">
    <location>
        <begin position="475"/>
        <end position="494"/>
    </location>
</feature>
<feature type="compositionally biased region" description="Basic and acidic residues" evidence="1">
    <location>
        <begin position="212"/>
        <end position="239"/>
    </location>
</feature>
<dbReference type="Proteomes" id="UP000766486">
    <property type="component" value="Unassembled WGS sequence"/>
</dbReference>
<evidence type="ECO:0000313" key="4">
    <source>
        <dbReference type="EMBL" id="VUC34114.1"/>
    </source>
</evidence>
<evidence type="ECO:0000313" key="5">
    <source>
        <dbReference type="Proteomes" id="UP000766486"/>
    </source>
</evidence>
<feature type="region of interest" description="Disordered" evidence="1">
    <location>
        <begin position="62"/>
        <end position="268"/>
    </location>
</feature>
<feature type="domain" description="Brl1/Brr6" evidence="3">
    <location>
        <begin position="291"/>
        <end position="421"/>
    </location>
</feature>
<organism evidence="4 5">
    <name type="scientific">Bionectria ochroleuca</name>
    <name type="common">Gliocladium roseum</name>
    <dbReference type="NCBI Taxonomy" id="29856"/>
    <lineage>
        <taxon>Eukaryota</taxon>
        <taxon>Fungi</taxon>
        <taxon>Dikarya</taxon>
        <taxon>Ascomycota</taxon>
        <taxon>Pezizomycotina</taxon>
        <taxon>Sordariomycetes</taxon>
        <taxon>Hypocreomycetidae</taxon>
        <taxon>Hypocreales</taxon>
        <taxon>Bionectriaceae</taxon>
        <taxon>Clonostachys</taxon>
    </lineage>
</organism>
<dbReference type="PANTHER" id="PTHR28136">
    <property type="entry name" value="NUCLEUS EXPORT PROTEIN BRR6"/>
    <property type="match status" value="1"/>
</dbReference>
<evidence type="ECO:0000256" key="2">
    <source>
        <dbReference type="SAM" id="Phobius"/>
    </source>
</evidence>
<dbReference type="EMBL" id="CABFNS010000876">
    <property type="protein sequence ID" value="VUC34114.1"/>
    <property type="molecule type" value="Genomic_DNA"/>
</dbReference>
<keyword evidence="2" id="KW-1133">Transmembrane helix</keyword>
<reference evidence="4 5" key="1">
    <citation type="submission" date="2019-06" db="EMBL/GenBank/DDBJ databases">
        <authorList>
            <person name="Broberg M."/>
        </authorList>
    </citation>
    <scope>NUCLEOTIDE SEQUENCE [LARGE SCALE GENOMIC DNA]</scope>
</reference>
<comment type="caution">
    <text evidence="4">The sequence shown here is derived from an EMBL/GenBank/DDBJ whole genome shotgun (WGS) entry which is preliminary data.</text>
</comment>
<proteinExistence type="predicted"/>
<name>A0ABY6URW0_BIOOC</name>
<protein>
    <recommendedName>
        <fullName evidence="3">Brl1/Brr6 domain-containing protein</fullName>
    </recommendedName>
</protein>
<sequence length="516" mass="57529">MAAFACQTYREILVEQRALLPFYSIFQSVVFLRQIILLHDHYMQSPKAMNPRSFEGPMDWEYQDKGPFDPTSPFTHAAKSGNLQNGFSSPIRNNASSRPNPFATPSKSHQPIAQQTSFSSNTSMKPAAPPFRNPAFTTPRKPINDFGFSDASGAEESPGLTEASDINDTPEFDRTGDVHMGNTIPPTKIDKSIRYGKAPSSSRKHMAGRGEIPSRHHDLGRRLRRQNHEGFPKLRPREWEESEDESDASSAPSRRSHSPRKKAKALPPQSPGFVSSLFYMMDEHSSAPENLYRWIQLSVNVFMISMVCYAIWAIINTVSSDIHFANEVEKRNLESSIDACRLDYIENGCTTTNAPKLKPLCDEWYKCMTQDPAGISRVKVSMKQLAEIINEFFDAMNFKALGAVSVVVLLTIFANNAAYTRAVANKPAHTATKESQAPNPHPSMAPENTPGFMWVPVQTPNARRHALLEEETDTDSSPPKAQFLLQANTPSSNRGFGKRGRSVSPIKYGRSPSKGY</sequence>
<dbReference type="InterPro" id="IPR040202">
    <property type="entry name" value="Brl1/Brr6"/>
</dbReference>
<dbReference type="Pfam" id="PF10104">
    <property type="entry name" value="Brr6_like_C_C"/>
    <property type="match status" value="1"/>
</dbReference>
<gene>
    <name evidence="4" type="ORF">CLO192961_LOCUS371859</name>
</gene>
<keyword evidence="2" id="KW-0812">Transmembrane</keyword>
<dbReference type="InterPro" id="IPR018767">
    <property type="entry name" value="Brl1/Brr6_dom"/>
</dbReference>
<feature type="compositionally biased region" description="Polar residues" evidence="1">
    <location>
        <begin position="81"/>
        <end position="124"/>
    </location>
</feature>
<feature type="transmembrane region" description="Helical" evidence="2">
    <location>
        <begin position="294"/>
        <end position="315"/>
    </location>
</feature>
<evidence type="ECO:0000259" key="3">
    <source>
        <dbReference type="SMART" id="SM01042"/>
    </source>
</evidence>
<evidence type="ECO:0000256" key="1">
    <source>
        <dbReference type="SAM" id="MobiDB-lite"/>
    </source>
</evidence>
<dbReference type="SMART" id="SM01042">
    <property type="entry name" value="Brr6_like_C_C"/>
    <property type="match status" value="1"/>
</dbReference>
<feature type="compositionally biased region" description="Basic residues" evidence="1">
    <location>
        <begin position="254"/>
        <end position="264"/>
    </location>
</feature>
<accession>A0ABY6URW0</accession>